<organism evidence="1 2">
    <name type="scientific">Araneus ventricosus</name>
    <name type="common">Orbweaver spider</name>
    <name type="synonym">Epeira ventricosa</name>
    <dbReference type="NCBI Taxonomy" id="182803"/>
    <lineage>
        <taxon>Eukaryota</taxon>
        <taxon>Metazoa</taxon>
        <taxon>Ecdysozoa</taxon>
        <taxon>Arthropoda</taxon>
        <taxon>Chelicerata</taxon>
        <taxon>Arachnida</taxon>
        <taxon>Araneae</taxon>
        <taxon>Araneomorphae</taxon>
        <taxon>Entelegynae</taxon>
        <taxon>Araneoidea</taxon>
        <taxon>Araneidae</taxon>
        <taxon>Araneus</taxon>
    </lineage>
</organism>
<evidence type="ECO:0000313" key="2">
    <source>
        <dbReference type="Proteomes" id="UP000499080"/>
    </source>
</evidence>
<dbReference type="Proteomes" id="UP000499080">
    <property type="component" value="Unassembled WGS sequence"/>
</dbReference>
<name>A0A4Y2I6H3_ARAVE</name>
<keyword evidence="2" id="KW-1185">Reference proteome</keyword>
<comment type="caution">
    <text evidence="1">The sequence shown here is derived from an EMBL/GenBank/DDBJ whole genome shotgun (WGS) entry which is preliminary data.</text>
</comment>
<proteinExistence type="predicted"/>
<dbReference type="AlphaFoldDB" id="A0A4Y2I6H3"/>
<accession>A0A4Y2I6H3</accession>
<sequence>MNLVILNKWSNDKRQHLSGTLVSKFPCHQGSHASDGIDMDRYAPDAPAVRWNGVFKSGTIGPEAKVLPLGQPTDSTEKAMLCIVMPSQIALDMICCI</sequence>
<gene>
    <name evidence="1" type="ORF">AVEN_39757_1</name>
</gene>
<dbReference type="EMBL" id="BGPR01002405">
    <property type="protein sequence ID" value="GBM72859.1"/>
    <property type="molecule type" value="Genomic_DNA"/>
</dbReference>
<reference evidence="1 2" key="1">
    <citation type="journal article" date="2019" name="Sci. Rep.">
        <title>Orb-weaving spider Araneus ventricosus genome elucidates the spidroin gene catalogue.</title>
        <authorList>
            <person name="Kono N."/>
            <person name="Nakamura H."/>
            <person name="Ohtoshi R."/>
            <person name="Moran D.A.P."/>
            <person name="Shinohara A."/>
            <person name="Yoshida Y."/>
            <person name="Fujiwara M."/>
            <person name="Mori M."/>
            <person name="Tomita M."/>
            <person name="Arakawa K."/>
        </authorList>
    </citation>
    <scope>NUCLEOTIDE SEQUENCE [LARGE SCALE GENOMIC DNA]</scope>
</reference>
<protein>
    <submittedName>
        <fullName evidence="1">Uncharacterized protein</fullName>
    </submittedName>
</protein>
<evidence type="ECO:0000313" key="1">
    <source>
        <dbReference type="EMBL" id="GBM72859.1"/>
    </source>
</evidence>